<feature type="transmembrane region" description="Helical" evidence="1">
    <location>
        <begin position="253"/>
        <end position="280"/>
    </location>
</feature>
<feature type="chain" id="PRO_5045983474" evidence="2">
    <location>
        <begin position="18"/>
        <end position="373"/>
    </location>
</feature>
<evidence type="ECO:0000259" key="3">
    <source>
        <dbReference type="PROSITE" id="PS50835"/>
    </source>
</evidence>
<protein>
    <submittedName>
        <fullName evidence="5">CD226 antigen</fullName>
    </submittedName>
</protein>
<dbReference type="InterPro" id="IPR007110">
    <property type="entry name" value="Ig-like_dom"/>
</dbReference>
<dbReference type="InterPro" id="IPR036179">
    <property type="entry name" value="Ig-like_dom_sf"/>
</dbReference>
<feature type="domain" description="Ig-like" evidence="3">
    <location>
        <begin position="22"/>
        <end position="110"/>
    </location>
</feature>
<dbReference type="PANTHER" id="PTHR47011:SF1">
    <property type="entry name" value="CD226 ANTIGEN"/>
    <property type="match status" value="1"/>
</dbReference>
<dbReference type="SMART" id="SM00409">
    <property type="entry name" value="IG"/>
    <property type="match status" value="2"/>
</dbReference>
<dbReference type="RefSeq" id="XP_015263114.1">
    <property type="nucleotide sequence ID" value="XM_015407628.1"/>
</dbReference>
<sequence length="373" mass="40988">MYFLGLILTAVLQTCKGCLSVAEEGKIVDSTVKLTNNMTLKCVYPKTATITQMSWIKSKRKEAIAVFRLPHDLHITSTYEGRVNIVNHTVNDKSLVFSSTTEADVGLYVCSFQTFPYGIWEKKVQVVQSGNFTPPVSAGSHIITGPGKNVTFRCGTAPVIAMKHVTWERAHEGTVDTIVKCTQLSQSVHGSDYEERVEINCSTQANTIVLWNVTASDSGMFRCCYIGASGESGVHWTKLTVTVNVPSDYKMNIVAIAGGAGAGAAVLLLILILSIAAAVVHHRKKKRKRIMPPKVFLTTQPQHFCGRMNASERETMTASATKREAIYVNYSGGQKMRHFCGRMNASERETMTASATKREAIYVNYSGGQKMRV</sequence>
<accession>A0ABM1JNS7</accession>
<feature type="signal peptide" evidence="2">
    <location>
        <begin position="1"/>
        <end position="17"/>
    </location>
</feature>
<evidence type="ECO:0000256" key="2">
    <source>
        <dbReference type="SAM" id="SignalP"/>
    </source>
</evidence>
<keyword evidence="1" id="KW-0472">Membrane</keyword>
<dbReference type="GeneID" id="107107340"/>
<keyword evidence="4" id="KW-1185">Reference proteome</keyword>
<dbReference type="PROSITE" id="PS50835">
    <property type="entry name" value="IG_LIKE"/>
    <property type="match status" value="2"/>
</dbReference>
<evidence type="ECO:0000313" key="4">
    <source>
        <dbReference type="Proteomes" id="UP000694871"/>
    </source>
</evidence>
<keyword evidence="2" id="KW-0732">Signal</keyword>
<dbReference type="InterPro" id="IPR042842">
    <property type="entry name" value="CD226"/>
</dbReference>
<name>A0ABM1JNS7_GEKJA</name>
<organism evidence="4 5">
    <name type="scientific">Gekko japonicus</name>
    <name type="common">Schlegel's Japanese gecko</name>
    <dbReference type="NCBI Taxonomy" id="146911"/>
    <lineage>
        <taxon>Eukaryota</taxon>
        <taxon>Metazoa</taxon>
        <taxon>Chordata</taxon>
        <taxon>Craniata</taxon>
        <taxon>Vertebrata</taxon>
        <taxon>Euteleostomi</taxon>
        <taxon>Lepidosauria</taxon>
        <taxon>Squamata</taxon>
        <taxon>Bifurcata</taxon>
        <taxon>Gekkota</taxon>
        <taxon>Gekkonidae</taxon>
        <taxon>Gekkoninae</taxon>
        <taxon>Gekko</taxon>
    </lineage>
</organism>
<dbReference type="InterPro" id="IPR003599">
    <property type="entry name" value="Ig_sub"/>
</dbReference>
<dbReference type="SUPFAM" id="SSF48726">
    <property type="entry name" value="Immunoglobulin"/>
    <property type="match status" value="2"/>
</dbReference>
<gene>
    <name evidence="5" type="primary">CD226</name>
</gene>
<reference evidence="5" key="1">
    <citation type="submission" date="2025-08" db="UniProtKB">
        <authorList>
            <consortium name="RefSeq"/>
        </authorList>
    </citation>
    <scope>IDENTIFICATION</scope>
</reference>
<dbReference type="Pfam" id="PF07686">
    <property type="entry name" value="V-set"/>
    <property type="match status" value="1"/>
</dbReference>
<dbReference type="InterPro" id="IPR013783">
    <property type="entry name" value="Ig-like_fold"/>
</dbReference>
<dbReference type="InterPro" id="IPR013106">
    <property type="entry name" value="Ig_V-set"/>
</dbReference>
<keyword evidence="1" id="KW-1133">Transmembrane helix</keyword>
<feature type="domain" description="Ig-like" evidence="3">
    <location>
        <begin position="134"/>
        <end position="223"/>
    </location>
</feature>
<keyword evidence="1" id="KW-0812">Transmembrane</keyword>
<evidence type="ECO:0000313" key="5">
    <source>
        <dbReference type="RefSeq" id="XP_015263114.1"/>
    </source>
</evidence>
<dbReference type="PANTHER" id="PTHR47011">
    <property type="entry name" value="CD226 ANTIGEN"/>
    <property type="match status" value="1"/>
</dbReference>
<evidence type="ECO:0000256" key="1">
    <source>
        <dbReference type="SAM" id="Phobius"/>
    </source>
</evidence>
<dbReference type="Gene3D" id="2.60.40.10">
    <property type="entry name" value="Immunoglobulins"/>
    <property type="match status" value="2"/>
</dbReference>
<dbReference type="Proteomes" id="UP000694871">
    <property type="component" value="Unplaced"/>
</dbReference>
<proteinExistence type="predicted"/>
<dbReference type="SMART" id="SM00406">
    <property type="entry name" value="IGv"/>
    <property type="match status" value="2"/>
</dbReference>